<dbReference type="GO" id="GO:0005634">
    <property type="term" value="C:nucleus"/>
    <property type="evidence" value="ECO:0007669"/>
    <property type="project" value="UniProtKB-SubCell"/>
</dbReference>
<keyword evidence="5 7" id="KW-0371">Homeobox</keyword>
<comment type="similarity">
    <text evidence="2">Belongs to the paired homeobox family. Bicoid subfamily.</text>
</comment>
<feature type="region of interest" description="Disordered" evidence="9">
    <location>
        <begin position="1"/>
        <end position="59"/>
    </location>
</feature>
<reference evidence="11" key="1">
    <citation type="submission" date="2020-04" db="EMBL/GenBank/DDBJ databases">
        <authorList>
            <person name="Neveu A P."/>
        </authorList>
    </citation>
    <scope>NUCLEOTIDE SEQUENCE</scope>
    <source>
        <tissue evidence="11">Whole embryo</tissue>
    </source>
</reference>
<evidence type="ECO:0000256" key="5">
    <source>
        <dbReference type="ARBA" id="ARBA00023155"/>
    </source>
</evidence>
<dbReference type="InterPro" id="IPR001356">
    <property type="entry name" value="HD"/>
</dbReference>
<feature type="domain" description="Homeobox" evidence="10">
    <location>
        <begin position="219"/>
        <end position="279"/>
    </location>
</feature>
<dbReference type="InterPro" id="IPR009057">
    <property type="entry name" value="Homeodomain-like_sf"/>
</dbReference>
<evidence type="ECO:0000256" key="3">
    <source>
        <dbReference type="ARBA" id="ARBA00022473"/>
    </source>
</evidence>
<evidence type="ECO:0000256" key="8">
    <source>
        <dbReference type="RuleBase" id="RU000682"/>
    </source>
</evidence>
<dbReference type="InterPro" id="IPR017970">
    <property type="entry name" value="Homeobox_CS"/>
</dbReference>
<evidence type="ECO:0000256" key="7">
    <source>
        <dbReference type="PROSITE-ProRule" id="PRU00108"/>
    </source>
</evidence>
<feature type="region of interest" description="Disordered" evidence="9">
    <location>
        <begin position="158"/>
        <end position="229"/>
    </location>
</feature>
<proteinExistence type="evidence at transcript level"/>
<dbReference type="Pfam" id="PF00046">
    <property type="entry name" value="Homeodomain"/>
    <property type="match status" value="1"/>
</dbReference>
<name>A0A6F9DNM9_9ASCI</name>
<dbReference type="AlphaFoldDB" id="A0A6F9DNM9"/>
<dbReference type="PANTHER" id="PTHR46770:SF1">
    <property type="entry name" value="HOMEOBOX PROTEIN ORTHOPEDIA"/>
    <property type="match status" value="1"/>
</dbReference>
<dbReference type="SUPFAM" id="SSF46689">
    <property type="entry name" value="Homeodomain-like"/>
    <property type="match status" value="1"/>
</dbReference>
<feature type="DNA-binding region" description="Homeobox" evidence="7">
    <location>
        <begin position="221"/>
        <end position="280"/>
    </location>
</feature>
<dbReference type="SMART" id="SM00389">
    <property type="entry name" value="HOX"/>
    <property type="match status" value="1"/>
</dbReference>
<feature type="compositionally biased region" description="Basic and acidic residues" evidence="9">
    <location>
        <begin position="180"/>
        <end position="191"/>
    </location>
</feature>
<dbReference type="GO" id="GO:0030182">
    <property type="term" value="P:neuron differentiation"/>
    <property type="evidence" value="ECO:0007669"/>
    <property type="project" value="TreeGrafter"/>
</dbReference>
<dbReference type="PROSITE" id="PS00027">
    <property type="entry name" value="HOMEOBOX_1"/>
    <property type="match status" value="1"/>
</dbReference>
<accession>A0A6F9DNM9</accession>
<feature type="compositionally biased region" description="Polar residues" evidence="9">
    <location>
        <begin position="8"/>
        <end position="49"/>
    </location>
</feature>
<dbReference type="InterPro" id="IPR000047">
    <property type="entry name" value="HTH_motif"/>
</dbReference>
<evidence type="ECO:0000313" key="11">
    <source>
        <dbReference type="EMBL" id="CAB3264598.1"/>
    </source>
</evidence>
<evidence type="ECO:0000256" key="6">
    <source>
        <dbReference type="ARBA" id="ARBA00023242"/>
    </source>
</evidence>
<gene>
    <name evidence="11" type="primary">Otp</name>
</gene>
<dbReference type="Gene3D" id="1.10.10.60">
    <property type="entry name" value="Homeodomain-like"/>
    <property type="match status" value="1"/>
</dbReference>
<dbReference type="PRINTS" id="PR00031">
    <property type="entry name" value="HTHREPRESSR"/>
</dbReference>
<evidence type="ECO:0000259" key="10">
    <source>
        <dbReference type="PROSITE" id="PS50071"/>
    </source>
</evidence>
<keyword evidence="6 7" id="KW-0539">Nucleus</keyword>
<dbReference type="PROSITE" id="PS50071">
    <property type="entry name" value="HOMEOBOX_2"/>
    <property type="match status" value="1"/>
</dbReference>
<evidence type="ECO:0000256" key="1">
    <source>
        <dbReference type="ARBA" id="ARBA00004123"/>
    </source>
</evidence>
<feature type="compositionally biased region" description="Polar residues" evidence="9">
    <location>
        <begin position="161"/>
        <end position="174"/>
    </location>
</feature>
<keyword evidence="4 7" id="KW-0238">DNA-binding</keyword>
<evidence type="ECO:0000256" key="9">
    <source>
        <dbReference type="SAM" id="MobiDB-lite"/>
    </source>
</evidence>
<keyword evidence="3" id="KW-0217">Developmental protein</keyword>
<evidence type="ECO:0000256" key="4">
    <source>
        <dbReference type="ARBA" id="ARBA00023125"/>
    </source>
</evidence>
<dbReference type="PANTHER" id="PTHR46770">
    <property type="entry name" value="HOMEOBOX PROTEIN ORTHOPEDIA"/>
    <property type="match status" value="1"/>
</dbReference>
<comment type="subcellular location">
    <subcellularLocation>
        <location evidence="1 7 8">Nucleus</location>
    </subcellularLocation>
</comment>
<dbReference type="EMBL" id="LR788736">
    <property type="protein sequence ID" value="CAB3264598.1"/>
    <property type="molecule type" value="mRNA"/>
</dbReference>
<dbReference type="GO" id="GO:0000981">
    <property type="term" value="F:DNA-binding transcription factor activity, RNA polymerase II-specific"/>
    <property type="evidence" value="ECO:0007669"/>
    <property type="project" value="InterPro"/>
</dbReference>
<evidence type="ECO:0000256" key="2">
    <source>
        <dbReference type="ARBA" id="ARBA00006503"/>
    </source>
</evidence>
<organism evidence="11">
    <name type="scientific">Phallusia mammillata</name>
    <dbReference type="NCBI Taxonomy" id="59560"/>
    <lineage>
        <taxon>Eukaryota</taxon>
        <taxon>Metazoa</taxon>
        <taxon>Chordata</taxon>
        <taxon>Tunicata</taxon>
        <taxon>Ascidiacea</taxon>
        <taxon>Phlebobranchia</taxon>
        <taxon>Ascidiidae</taxon>
        <taxon>Phallusia</taxon>
    </lineage>
</organism>
<dbReference type="InterPro" id="IPR051895">
    <property type="entry name" value="OTP_Homeobox"/>
</dbReference>
<dbReference type="GO" id="GO:0003677">
    <property type="term" value="F:DNA binding"/>
    <property type="evidence" value="ECO:0007669"/>
    <property type="project" value="UniProtKB-UniRule"/>
</dbReference>
<protein>
    <submittedName>
        <fullName evidence="11">Otp transcription factor protein</fullName>
    </submittedName>
</protein>
<dbReference type="CDD" id="cd00086">
    <property type="entry name" value="homeodomain"/>
    <property type="match status" value="1"/>
</dbReference>
<sequence>MSVMHTFNVHTPNATSQCSSALPSSSDNNAPPWNTGDQQPNAYDISHQTHYSDDGSKSYSDSSPEGHCFYYNDMNGCENSMYCEKQDSRAAILSSCRYTQHETVDNKNVPEQVPLNSTFNHNDPKHRSLQKFLQNCANRSTDCPKEVKSTHFVKNMETIPQKITNETTKLQIQASPKPPLQDKKPARKSENSRPNPSVSEKKDSNLSPKQSDSKERKMSKTKRHRTRFAPSQLNELERSFSTTHYPDIFMREELALRIGLTESRVQVWFQNRRAKWKKRKAVATTSNIWNFHPPTAGNTFPFSGQSFAGSPNSTMTFPGEGFYALQNHREGQWMGQDFKKDLNATFTSYVNSAISSAHTSNMASTDVTDNDVYHPQHAKQLHFLFQMSYSTSEAPYFSQVAQNHSDINSMMQYEKKTAHSPSNNHISDVNAFTCFHQSHQNVPIYNSDY</sequence>
<dbReference type="FunFam" id="1.10.10.60:FF:000057">
    <property type="entry name" value="Short stature homeobox 2"/>
    <property type="match status" value="1"/>
</dbReference>